<name>A0A310SJW5_9HYME</name>
<organism evidence="1 2">
    <name type="scientific">Eufriesea mexicana</name>
    <dbReference type="NCBI Taxonomy" id="516756"/>
    <lineage>
        <taxon>Eukaryota</taxon>
        <taxon>Metazoa</taxon>
        <taxon>Ecdysozoa</taxon>
        <taxon>Arthropoda</taxon>
        <taxon>Hexapoda</taxon>
        <taxon>Insecta</taxon>
        <taxon>Pterygota</taxon>
        <taxon>Neoptera</taxon>
        <taxon>Endopterygota</taxon>
        <taxon>Hymenoptera</taxon>
        <taxon>Apocrita</taxon>
        <taxon>Aculeata</taxon>
        <taxon>Apoidea</taxon>
        <taxon>Anthophila</taxon>
        <taxon>Apidae</taxon>
        <taxon>Eufriesea</taxon>
    </lineage>
</organism>
<evidence type="ECO:0000313" key="2">
    <source>
        <dbReference type="Proteomes" id="UP000250275"/>
    </source>
</evidence>
<accession>A0A310SJW5</accession>
<dbReference type="Gene3D" id="2.40.100.10">
    <property type="entry name" value="Cyclophilin-like"/>
    <property type="match status" value="1"/>
</dbReference>
<dbReference type="GO" id="GO:0016853">
    <property type="term" value="F:isomerase activity"/>
    <property type="evidence" value="ECO:0007669"/>
    <property type="project" value="UniProtKB-KW"/>
</dbReference>
<reference evidence="1 2" key="1">
    <citation type="submission" date="2015-07" db="EMBL/GenBank/DDBJ databases">
        <title>The genome of Eufriesea mexicana.</title>
        <authorList>
            <person name="Pan H."/>
            <person name="Kapheim K."/>
        </authorList>
    </citation>
    <scope>NUCLEOTIDE SEQUENCE [LARGE SCALE GENOMIC DNA]</scope>
    <source>
        <strain evidence="1">0111107269</strain>
        <tissue evidence="1">Whole body</tissue>
    </source>
</reference>
<keyword evidence="2" id="KW-1185">Reference proteome</keyword>
<dbReference type="SUPFAM" id="SSF50891">
    <property type="entry name" value="Cyclophilin-like"/>
    <property type="match status" value="1"/>
</dbReference>
<dbReference type="Proteomes" id="UP000250275">
    <property type="component" value="Unassembled WGS sequence"/>
</dbReference>
<gene>
    <name evidence="1" type="ORF">WN48_08864</name>
</gene>
<keyword evidence="1" id="KW-0413">Isomerase</keyword>
<sequence length="131" mass="15317">MPEWSGKKPNDGAQVSEFETRYLTTDYECEIAMSPFEIFILGPRLRPRVRLEIFVFDLQNKHTIFDKVTGETIYNILKLEEALVDENDRPLYSPKLMKTIILNNPFSDIIPRIIGQESEEVKDNVYVKFSK</sequence>
<evidence type="ECO:0000313" key="1">
    <source>
        <dbReference type="EMBL" id="OAD53890.1"/>
    </source>
</evidence>
<protein>
    <submittedName>
        <fullName evidence="1">Peptidyl-prolyl cis-trans isomerase CWC27 like protein</fullName>
    </submittedName>
</protein>
<proteinExistence type="predicted"/>
<dbReference type="AlphaFoldDB" id="A0A310SJW5"/>
<dbReference type="InterPro" id="IPR029000">
    <property type="entry name" value="Cyclophilin-like_dom_sf"/>
</dbReference>
<dbReference type="EMBL" id="KQ765605">
    <property type="protein sequence ID" value="OAD53890.1"/>
    <property type="molecule type" value="Genomic_DNA"/>
</dbReference>